<dbReference type="Proteomes" id="UP000324638">
    <property type="component" value="Unassembled WGS sequence"/>
</dbReference>
<dbReference type="Proteomes" id="UP000322188">
    <property type="component" value="Unassembled WGS sequence"/>
</dbReference>
<dbReference type="Proteomes" id="UP000325002">
    <property type="component" value="Unassembled WGS sequence"/>
</dbReference>
<dbReference type="Proteomes" id="UP000324574">
    <property type="component" value="Unassembled WGS sequence"/>
</dbReference>
<dbReference type="GeneID" id="61067683"/>
<evidence type="ECO:0000313" key="19">
    <source>
        <dbReference type="Proteomes" id="UP000324574"/>
    </source>
</evidence>
<evidence type="ECO:0000313" key="10">
    <source>
        <dbReference type="EMBL" id="TXJ50353.1"/>
    </source>
</evidence>
<dbReference type="EMBL" id="SAYA01000018">
    <property type="protein sequence ID" value="TXJ25552.1"/>
    <property type="molecule type" value="Genomic_DNA"/>
</dbReference>
<evidence type="ECO:0000313" key="5">
    <source>
        <dbReference type="EMBL" id="TXJ30970.1"/>
    </source>
</evidence>
<dbReference type="EMBL" id="SAYK01000008">
    <property type="protein sequence ID" value="TXJ59459.1"/>
    <property type="molecule type" value="Genomic_DNA"/>
</dbReference>
<accession>A0A5C8CN41</accession>
<dbReference type="Proteomes" id="UP000322814">
    <property type="component" value="Unassembled WGS sequence"/>
</dbReference>
<dbReference type="Proteomes" id="UP000322307">
    <property type="component" value="Unassembled WGS sequence"/>
</dbReference>
<feature type="domain" description="Cupin type-2" evidence="1">
    <location>
        <begin position="46"/>
        <end position="95"/>
    </location>
</feature>
<dbReference type="Proteomes" id="UP000324707">
    <property type="component" value="Unassembled WGS sequence"/>
</dbReference>
<evidence type="ECO:0000313" key="9">
    <source>
        <dbReference type="EMBL" id="TXJ45869.1"/>
    </source>
</evidence>
<evidence type="ECO:0000313" key="2">
    <source>
        <dbReference type="EMBL" id="TXJ11841.1"/>
    </source>
</evidence>
<evidence type="ECO:0000313" key="23">
    <source>
        <dbReference type="Proteomes" id="UP000325116"/>
    </source>
</evidence>
<keyword evidence="16" id="KW-1185">Reference proteome</keyword>
<organism evidence="12 13">
    <name type="scientific">Brachyspira aalborgi</name>
    <dbReference type="NCBI Taxonomy" id="29522"/>
    <lineage>
        <taxon>Bacteria</taxon>
        <taxon>Pseudomonadati</taxon>
        <taxon>Spirochaetota</taxon>
        <taxon>Spirochaetia</taxon>
        <taxon>Brachyspirales</taxon>
        <taxon>Brachyspiraceae</taxon>
        <taxon>Brachyspira</taxon>
    </lineage>
</organism>
<evidence type="ECO:0000313" key="18">
    <source>
        <dbReference type="Proteomes" id="UP000324336"/>
    </source>
</evidence>
<evidence type="ECO:0000313" key="4">
    <source>
        <dbReference type="EMBL" id="TXJ25552.1"/>
    </source>
</evidence>
<dbReference type="InterPro" id="IPR011051">
    <property type="entry name" value="RmlC_Cupin_sf"/>
</dbReference>
<dbReference type="InterPro" id="IPR014710">
    <property type="entry name" value="RmlC-like_jellyroll"/>
</dbReference>
<dbReference type="EMBL" id="SAYG01000006">
    <property type="protein sequence ID" value="TXJ45869.1"/>
    <property type="molecule type" value="Genomic_DNA"/>
</dbReference>
<evidence type="ECO:0000259" key="1">
    <source>
        <dbReference type="Pfam" id="PF07883"/>
    </source>
</evidence>
<protein>
    <submittedName>
        <fullName evidence="12">Cupin domain-containing protein</fullName>
    </submittedName>
</protein>
<dbReference type="SUPFAM" id="SSF51182">
    <property type="entry name" value="RmlC-like cupins"/>
    <property type="match status" value="1"/>
</dbReference>
<dbReference type="Proteomes" id="UP000322659">
    <property type="component" value="Unassembled WGS sequence"/>
</dbReference>
<dbReference type="EMBL" id="SAYB01000006">
    <property type="protein sequence ID" value="TXJ36001.1"/>
    <property type="molecule type" value="Genomic_DNA"/>
</dbReference>
<evidence type="ECO:0000313" key="14">
    <source>
        <dbReference type="Proteomes" id="UP000322307"/>
    </source>
</evidence>
<dbReference type="EMBL" id="SAXX01000022">
    <property type="protein sequence ID" value="TXJ30970.1"/>
    <property type="molecule type" value="Genomic_DNA"/>
</dbReference>
<dbReference type="Proteomes" id="UP000325116">
    <property type="component" value="Unassembled WGS sequence"/>
</dbReference>
<evidence type="ECO:0000313" key="6">
    <source>
        <dbReference type="EMBL" id="TXJ32486.1"/>
    </source>
</evidence>
<evidence type="ECO:0000313" key="13">
    <source>
        <dbReference type="Proteomes" id="UP000322188"/>
    </source>
</evidence>
<evidence type="ECO:0000313" key="20">
    <source>
        <dbReference type="Proteomes" id="UP000324638"/>
    </source>
</evidence>
<name>A0A5C8CN41_9SPIR</name>
<dbReference type="EMBL" id="SAXT01000005">
    <property type="protein sequence ID" value="TXJ11841.1"/>
    <property type="molecule type" value="Genomic_DNA"/>
</dbReference>
<dbReference type="EMBL" id="SAXU01000001">
    <property type="protein sequence ID" value="TXJ21070.1"/>
    <property type="molecule type" value="Genomic_DNA"/>
</dbReference>
<dbReference type="Proteomes" id="UP000322327">
    <property type="component" value="Unassembled WGS sequence"/>
</dbReference>
<evidence type="ECO:0000313" key="8">
    <source>
        <dbReference type="EMBL" id="TXJ36001.1"/>
    </source>
</evidence>
<reference evidence="12" key="2">
    <citation type="submission" date="2019-01" db="EMBL/GenBank/DDBJ databases">
        <authorList>
            <person name="Thorell K."/>
        </authorList>
    </citation>
    <scope>NUCLEOTIDE SEQUENCE</scope>
    <source>
        <strain evidence="3">513A</strain>
        <strain evidence="12">PC2022III</strain>
        <strain evidence="11">PC3053II</strain>
        <strain evidence="9">PC3714II</strain>
        <strain evidence="10">PC3939II</strain>
        <strain evidence="7">PC3997IV</strain>
        <strain evidence="8">PC4580III</strain>
        <strain evidence="4">PC4597II</strain>
        <strain evidence="6">PC5099IV</strain>
        <strain evidence="5">PC5538III-lc</strain>
        <strain evidence="2">W1</strain>
    </source>
</reference>
<dbReference type="PANTHER" id="PTHR37694:SF1">
    <property type="entry name" value="SLR8022 PROTEIN"/>
    <property type="match status" value="1"/>
</dbReference>
<evidence type="ECO:0000313" key="12">
    <source>
        <dbReference type="EMBL" id="TXJ59459.1"/>
    </source>
</evidence>
<dbReference type="RefSeq" id="WP_021959114.1">
    <property type="nucleotide sequence ID" value="NZ_CATXRK010000031.1"/>
</dbReference>
<reference evidence="13 14" key="1">
    <citation type="journal article" date="1992" name="Lakartidningen">
        <title>[Penicillin V and not amoxicillin is the first choice preparation in acute otitis].</title>
        <authorList>
            <person name="Kamme C."/>
            <person name="Lundgren K."/>
            <person name="Prellner K."/>
        </authorList>
    </citation>
    <scope>NUCLEOTIDE SEQUENCE [LARGE SCALE GENOMIC DNA]</scope>
    <source>
        <strain evidence="3 20">513A</strain>
        <strain evidence="12 13">PC2022III</strain>
        <strain evidence="11 15">PC3053II</strain>
        <strain evidence="9 19">PC3714II</strain>
        <strain evidence="10 14">PC3939II</strain>
        <strain evidence="7 22">PC3997IV</strain>
        <strain evidence="8 17">PC4580III</strain>
        <strain evidence="4 18">PC4597II</strain>
        <strain evidence="6 16">PC5099IV</strain>
        <strain evidence="5 21">PC5538III-lc</strain>
        <strain evidence="2 23">W1</strain>
    </source>
</reference>
<evidence type="ECO:0000313" key="21">
    <source>
        <dbReference type="Proteomes" id="UP000324707"/>
    </source>
</evidence>
<dbReference type="Pfam" id="PF07883">
    <property type="entry name" value="Cupin_2"/>
    <property type="match status" value="1"/>
</dbReference>
<dbReference type="EMBL" id="SAYI01000019">
    <property type="protein sequence ID" value="TXJ54560.1"/>
    <property type="molecule type" value="Genomic_DNA"/>
</dbReference>
<dbReference type="InterPro" id="IPR013096">
    <property type="entry name" value="Cupin_2"/>
</dbReference>
<gene>
    <name evidence="5" type="ORF">EPJ69_09020</name>
    <name evidence="9" type="ORF">EPJ70_05685</name>
    <name evidence="6" type="ORF">EPJ71_06095</name>
    <name evidence="4" type="ORF">EPJ73_05445</name>
    <name evidence="12" type="ORF">EPJ74_10130</name>
    <name evidence="11" type="ORF">EPJ76_09560</name>
    <name evidence="8" type="ORF">EPJ78_08395</name>
    <name evidence="3" type="ORF">EPJ79_08045</name>
    <name evidence="2" type="ORF">EPJ80_09020</name>
    <name evidence="7" type="ORF">EPJ81_11615</name>
    <name evidence="10" type="ORF">EPJ84_06375</name>
</gene>
<evidence type="ECO:0000313" key="17">
    <source>
        <dbReference type="Proteomes" id="UP000322814"/>
    </source>
</evidence>
<dbReference type="EMBL" id="SAYE01000013">
    <property type="protein sequence ID" value="TXJ50353.1"/>
    <property type="molecule type" value="Genomic_DNA"/>
</dbReference>
<dbReference type="Proteomes" id="UP000324336">
    <property type="component" value="Unassembled WGS sequence"/>
</dbReference>
<evidence type="ECO:0000313" key="15">
    <source>
        <dbReference type="Proteomes" id="UP000322327"/>
    </source>
</evidence>
<comment type="caution">
    <text evidence="12">The sequence shown here is derived from an EMBL/GenBank/DDBJ whole genome shotgun (WGS) entry which is preliminary data.</text>
</comment>
<evidence type="ECO:0000313" key="7">
    <source>
        <dbReference type="EMBL" id="TXJ35673.1"/>
    </source>
</evidence>
<proteinExistence type="predicted"/>
<evidence type="ECO:0000313" key="3">
    <source>
        <dbReference type="EMBL" id="TXJ21070.1"/>
    </source>
</evidence>
<evidence type="ECO:0000313" key="11">
    <source>
        <dbReference type="EMBL" id="TXJ54560.1"/>
    </source>
</evidence>
<dbReference type="EMBL" id="SAXZ01000011">
    <property type="protein sequence ID" value="TXJ32486.1"/>
    <property type="molecule type" value="Genomic_DNA"/>
</dbReference>
<dbReference type="Gene3D" id="2.60.120.10">
    <property type="entry name" value="Jelly Rolls"/>
    <property type="match status" value="1"/>
</dbReference>
<dbReference type="PANTHER" id="PTHR37694">
    <property type="entry name" value="SLR8022 PROTEIN"/>
    <property type="match status" value="1"/>
</dbReference>
<evidence type="ECO:0000313" key="16">
    <source>
        <dbReference type="Proteomes" id="UP000322659"/>
    </source>
</evidence>
<dbReference type="EMBL" id="SAYD01000022">
    <property type="protein sequence ID" value="TXJ35673.1"/>
    <property type="molecule type" value="Genomic_DNA"/>
</dbReference>
<evidence type="ECO:0000313" key="22">
    <source>
        <dbReference type="Proteomes" id="UP000325002"/>
    </source>
</evidence>
<dbReference type="AlphaFoldDB" id="A0A5C8CN41"/>
<sequence length="108" mass="12556">MTEQKYYYKSTTKKEFNCVKDDEKLIETLSDKGYTVYSVRQKTNQLIPYHEHPTEEMVIVLTGKVRYTVEEEIVDVEEGDIIRVKPHSVHSMVGMAKEGISNLLLVFI</sequence>